<sequence length="167" mass="18198">MGDANNAPTKALNSKVSAEVRAQRAWTARVAGATWDQVAQVTGYHDRATAHRAVKDYFGQVPRQDAEMTRAMWRERMEVLWRQVVRDASQQKPGAIRAGVAVAQRAAAMDGLDAPQEVRVGPMGDAAMYGGDPVEFIRQGGALTAADMERYGITEDQVRAIRAGEDV</sequence>
<name>A0A849K9M0_9MICO</name>
<accession>A0A849K9M0</accession>
<dbReference type="RefSeq" id="WP_171247993.1">
    <property type="nucleotide sequence ID" value="NZ_JABFAJ010000024.1"/>
</dbReference>
<keyword evidence="2" id="KW-1185">Reference proteome</keyword>
<proteinExistence type="predicted"/>
<dbReference type="Proteomes" id="UP000557204">
    <property type="component" value="Unassembled WGS sequence"/>
</dbReference>
<evidence type="ECO:0000313" key="1">
    <source>
        <dbReference type="EMBL" id="NNU28455.1"/>
    </source>
</evidence>
<dbReference type="EMBL" id="JABFAJ010000024">
    <property type="protein sequence ID" value="NNU28455.1"/>
    <property type="molecule type" value="Genomic_DNA"/>
</dbReference>
<protein>
    <submittedName>
        <fullName evidence="1">Uncharacterized protein</fullName>
    </submittedName>
</protein>
<evidence type="ECO:0000313" key="2">
    <source>
        <dbReference type="Proteomes" id="UP000557204"/>
    </source>
</evidence>
<gene>
    <name evidence="1" type="ORF">HLI28_13000</name>
</gene>
<reference evidence="1 2" key="1">
    <citation type="submission" date="2020-05" db="EMBL/GenBank/DDBJ databases">
        <title>Genome sequence of Isoptericola sp. JC619 isolated from Chilika lagoon, India.</title>
        <authorList>
            <person name="Kumar D."/>
            <person name="Appam K."/>
            <person name="Gandham S."/>
            <person name="Uppada J."/>
            <person name="Sasikala C."/>
            <person name="Venkata Ramana C."/>
        </authorList>
    </citation>
    <scope>NUCLEOTIDE SEQUENCE [LARGE SCALE GENOMIC DNA]</scope>
    <source>
        <strain evidence="1 2">JC619</strain>
    </source>
</reference>
<comment type="caution">
    <text evidence="1">The sequence shown here is derived from an EMBL/GenBank/DDBJ whole genome shotgun (WGS) entry which is preliminary data.</text>
</comment>
<organism evidence="1 2">
    <name type="scientific">Isoptericola sediminis</name>
    <dbReference type="NCBI Taxonomy" id="2733572"/>
    <lineage>
        <taxon>Bacteria</taxon>
        <taxon>Bacillati</taxon>
        <taxon>Actinomycetota</taxon>
        <taxon>Actinomycetes</taxon>
        <taxon>Micrococcales</taxon>
        <taxon>Promicromonosporaceae</taxon>
        <taxon>Isoptericola</taxon>
    </lineage>
</organism>
<dbReference type="AlphaFoldDB" id="A0A849K9M0"/>